<dbReference type="EMBL" id="JBHSAY010000031">
    <property type="protein sequence ID" value="MFC4136480.1"/>
    <property type="molecule type" value="Genomic_DNA"/>
</dbReference>
<keyword evidence="5 7" id="KW-0472">Membrane</keyword>
<evidence type="ECO:0000256" key="6">
    <source>
        <dbReference type="SAM" id="MobiDB-lite"/>
    </source>
</evidence>
<feature type="compositionally biased region" description="Polar residues" evidence="6">
    <location>
        <begin position="27"/>
        <end position="38"/>
    </location>
</feature>
<evidence type="ECO:0000256" key="1">
    <source>
        <dbReference type="ARBA" id="ARBA00004651"/>
    </source>
</evidence>
<evidence type="ECO:0000259" key="8">
    <source>
        <dbReference type="Pfam" id="PF06271"/>
    </source>
</evidence>
<accession>A0ABV8M0D2</accession>
<comment type="subcellular location">
    <subcellularLocation>
        <location evidence="1">Cell membrane</location>
        <topology evidence="1">Multi-pass membrane protein</topology>
    </subcellularLocation>
</comment>
<comment type="caution">
    <text evidence="10">The sequence shown here is derived from an EMBL/GenBank/DDBJ whole genome shotgun (WGS) entry which is preliminary data.</text>
</comment>
<evidence type="ECO:0000256" key="4">
    <source>
        <dbReference type="ARBA" id="ARBA00022989"/>
    </source>
</evidence>
<dbReference type="Pfam" id="PF06271">
    <property type="entry name" value="RDD"/>
    <property type="match status" value="1"/>
</dbReference>
<dbReference type="PANTHER" id="PTHR36115">
    <property type="entry name" value="PROLINE-RICH ANTIGEN HOMOLOG-RELATED"/>
    <property type="match status" value="1"/>
</dbReference>
<evidence type="ECO:0000256" key="2">
    <source>
        <dbReference type="ARBA" id="ARBA00022475"/>
    </source>
</evidence>
<reference evidence="11" key="1">
    <citation type="journal article" date="2019" name="Int. J. Syst. Evol. Microbiol.">
        <title>The Global Catalogue of Microorganisms (GCM) 10K type strain sequencing project: providing services to taxonomists for standard genome sequencing and annotation.</title>
        <authorList>
            <consortium name="The Broad Institute Genomics Platform"/>
            <consortium name="The Broad Institute Genome Sequencing Center for Infectious Disease"/>
            <person name="Wu L."/>
            <person name="Ma J."/>
        </authorList>
    </citation>
    <scope>NUCLEOTIDE SEQUENCE [LARGE SCALE GENOMIC DNA]</scope>
    <source>
        <strain evidence="11">CGMCC 4.7289</strain>
    </source>
</reference>
<evidence type="ECO:0000256" key="7">
    <source>
        <dbReference type="SAM" id="Phobius"/>
    </source>
</evidence>
<feature type="transmembrane region" description="Helical" evidence="7">
    <location>
        <begin position="109"/>
        <end position="129"/>
    </location>
</feature>
<dbReference type="RefSeq" id="WP_275978280.1">
    <property type="nucleotide sequence ID" value="NZ_JAMZDZ010000001.1"/>
</dbReference>
<keyword evidence="4 7" id="KW-1133">Transmembrane helix</keyword>
<feature type="domain" description="DUF2510" evidence="9">
    <location>
        <begin position="5"/>
        <end position="37"/>
    </location>
</feature>
<dbReference type="Proteomes" id="UP001595816">
    <property type="component" value="Unassembled WGS sequence"/>
</dbReference>
<evidence type="ECO:0000256" key="3">
    <source>
        <dbReference type="ARBA" id="ARBA00022692"/>
    </source>
</evidence>
<dbReference type="InterPro" id="IPR051791">
    <property type="entry name" value="Pra-immunoreactive"/>
</dbReference>
<evidence type="ECO:0000256" key="5">
    <source>
        <dbReference type="ARBA" id="ARBA00023136"/>
    </source>
</evidence>
<keyword evidence="11" id="KW-1185">Reference proteome</keyword>
<dbReference type="InterPro" id="IPR010432">
    <property type="entry name" value="RDD"/>
</dbReference>
<keyword evidence="3 7" id="KW-0812">Transmembrane</keyword>
<protein>
    <submittedName>
        <fullName evidence="10">RDD family protein</fullName>
    </submittedName>
</protein>
<evidence type="ECO:0000313" key="10">
    <source>
        <dbReference type="EMBL" id="MFC4136480.1"/>
    </source>
</evidence>
<sequence length="267" mass="29595">MSVAPGWYPDPADPDTTRYWDGEGWADQQTEDPSTPAGTAQPVETAVAPPPVTFPGQQPPGNPPPGPYAPVKPPWWPEDIAFPPTGPVTPHGLALASPGRRLAARAIDLGALLVLNLIFNGYFLFQWIMESATLGQEWLRSGELDPQSWSKVGELGLIISLIAYALWFAYEVPVTHSRGQTLGKMALGLRVIPWESTERLPFGRSFRRWSLFGYPFLLYVCCGVFGFVLPIIDNFFVATDSVLRLAWHDRLARTFVVRIPDRKAPLN</sequence>
<feature type="region of interest" description="Disordered" evidence="6">
    <location>
        <begin position="1"/>
        <end position="67"/>
    </location>
</feature>
<feature type="transmembrane region" description="Helical" evidence="7">
    <location>
        <begin position="149"/>
        <end position="170"/>
    </location>
</feature>
<organism evidence="10 11">
    <name type="scientific">Hamadaea flava</name>
    <dbReference type="NCBI Taxonomy" id="1742688"/>
    <lineage>
        <taxon>Bacteria</taxon>
        <taxon>Bacillati</taxon>
        <taxon>Actinomycetota</taxon>
        <taxon>Actinomycetes</taxon>
        <taxon>Micromonosporales</taxon>
        <taxon>Micromonosporaceae</taxon>
        <taxon>Hamadaea</taxon>
    </lineage>
</organism>
<feature type="compositionally biased region" description="Pro residues" evidence="6">
    <location>
        <begin position="48"/>
        <end position="67"/>
    </location>
</feature>
<dbReference type="PANTHER" id="PTHR36115:SF4">
    <property type="entry name" value="MEMBRANE PROTEIN"/>
    <property type="match status" value="1"/>
</dbReference>
<feature type="transmembrane region" description="Helical" evidence="7">
    <location>
        <begin position="211"/>
        <end position="232"/>
    </location>
</feature>
<dbReference type="Pfam" id="PF10708">
    <property type="entry name" value="DUF2510"/>
    <property type="match status" value="1"/>
</dbReference>
<feature type="domain" description="RDD" evidence="8">
    <location>
        <begin position="95"/>
        <end position="252"/>
    </location>
</feature>
<keyword evidence="2" id="KW-1003">Cell membrane</keyword>
<gene>
    <name evidence="10" type="ORF">ACFOZ4_38225</name>
</gene>
<name>A0ABV8M0D2_9ACTN</name>
<evidence type="ECO:0000259" key="9">
    <source>
        <dbReference type="Pfam" id="PF10708"/>
    </source>
</evidence>
<dbReference type="InterPro" id="IPR018929">
    <property type="entry name" value="DUF2510"/>
</dbReference>
<evidence type="ECO:0000313" key="11">
    <source>
        <dbReference type="Proteomes" id="UP001595816"/>
    </source>
</evidence>
<proteinExistence type="predicted"/>